<evidence type="ECO:0000256" key="5">
    <source>
        <dbReference type="SAM" id="SignalP"/>
    </source>
</evidence>
<dbReference type="CDD" id="cd01004">
    <property type="entry name" value="PBP2_MidA_like"/>
    <property type="match status" value="1"/>
</dbReference>
<proteinExistence type="inferred from homology"/>
<dbReference type="EMBL" id="QYBB01000039">
    <property type="protein sequence ID" value="RYC29820.1"/>
    <property type="molecule type" value="Genomic_DNA"/>
</dbReference>
<sequence length="273" mass="28377">MIPPRLAAALGCCLASAAGAAELPDAVRRAGVLHASVNAIYAPMEYKDAATGRLAGLDVELGAALAKRLGLEVELSESAFEQLIPSLKTGRADLLISGLTDTPAREETMDFIDYLKTGPQFYVAAASPAGSPIDVCGLKVGTSRSTSFPAEISAWSKANCEAAGRPAITVVPAESTVDARGQLKQGRIDAAVQGSETIPYAMSLEPGVYRTLGDPFATGYQGIAFRKDETALRDAVADALRGLMADGTYRAILATYKLDGNAVDAVTIDGARP</sequence>
<dbReference type="SMART" id="SM00062">
    <property type="entry name" value="PBPb"/>
    <property type="match status" value="1"/>
</dbReference>
<evidence type="ECO:0000313" key="7">
    <source>
        <dbReference type="EMBL" id="RYC29820.1"/>
    </source>
</evidence>
<dbReference type="AlphaFoldDB" id="A0A4Q2U166"/>
<evidence type="ECO:0000313" key="8">
    <source>
        <dbReference type="Proteomes" id="UP000290759"/>
    </source>
</evidence>
<dbReference type="InterPro" id="IPR001638">
    <property type="entry name" value="Solute-binding_3/MltF_N"/>
</dbReference>
<protein>
    <submittedName>
        <fullName evidence="7">ABC transporter substrate-binding protein</fullName>
    </submittedName>
</protein>
<evidence type="ECO:0000256" key="1">
    <source>
        <dbReference type="ARBA" id="ARBA00004196"/>
    </source>
</evidence>
<dbReference type="OrthoDB" id="4577708at2"/>
<organism evidence="7 8">
    <name type="scientific">Lichenibacterium minor</name>
    <dbReference type="NCBI Taxonomy" id="2316528"/>
    <lineage>
        <taxon>Bacteria</taxon>
        <taxon>Pseudomonadati</taxon>
        <taxon>Pseudomonadota</taxon>
        <taxon>Alphaproteobacteria</taxon>
        <taxon>Hyphomicrobiales</taxon>
        <taxon>Lichenihabitantaceae</taxon>
        <taxon>Lichenibacterium</taxon>
    </lineage>
</organism>
<evidence type="ECO:0000256" key="3">
    <source>
        <dbReference type="ARBA" id="ARBA00022729"/>
    </source>
</evidence>
<accession>A0A4Q2U166</accession>
<dbReference type="PANTHER" id="PTHR35936">
    <property type="entry name" value="MEMBRANE-BOUND LYTIC MUREIN TRANSGLYCOSYLASE F"/>
    <property type="match status" value="1"/>
</dbReference>
<evidence type="ECO:0000256" key="4">
    <source>
        <dbReference type="RuleBase" id="RU003744"/>
    </source>
</evidence>
<comment type="caution">
    <text evidence="7">The sequence shown here is derived from an EMBL/GenBank/DDBJ whole genome shotgun (WGS) entry which is preliminary data.</text>
</comment>
<dbReference type="SUPFAM" id="SSF53850">
    <property type="entry name" value="Periplasmic binding protein-like II"/>
    <property type="match status" value="1"/>
</dbReference>
<gene>
    <name evidence="7" type="ORF">D3273_22080</name>
</gene>
<keyword evidence="8" id="KW-1185">Reference proteome</keyword>
<comment type="similarity">
    <text evidence="2 4">Belongs to the bacterial solute-binding protein 3 family.</text>
</comment>
<dbReference type="PROSITE" id="PS01039">
    <property type="entry name" value="SBP_BACTERIAL_3"/>
    <property type="match status" value="1"/>
</dbReference>
<feature type="signal peptide" evidence="5">
    <location>
        <begin position="1"/>
        <end position="20"/>
    </location>
</feature>
<dbReference type="RefSeq" id="WP_129229063.1">
    <property type="nucleotide sequence ID" value="NZ_QYBB01000039.1"/>
</dbReference>
<evidence type="ECO:0000259" key="6">
    <source>
        <dbReference type="SMART" id="SM00062"/>
    </source>
</evidence>
<keyword evidence="3 5" id="KW-0732">Signal</keyword>
<dbReference type="InterPro" id="IPR018313">
    <property type="entry name" value="SBP_3_CS"/>
</dbReference>
<dbReference type="Gene3D" id="3.40.190.10">
    <property type="entry name" value="Periplasmic binding protein-like II"/>
    <property type="match status" value="2"/>
</dbReference>
<evidence type="ECO:0000256" key="2">
    <source>
        <dbReference type="ARBA" id="ARBA00010333"/>
    </source>
</evidence>
<dbReference type="Pfam" id="PF00497">
    <property type="entry name" value="SBP_bac_3"/>
    <property type="match status" value="1"/>
</dbReference>
<feature type="chain" id="PRO_5020272318" evidence="5">
    <location>
        <begin position="21"/>
        <end position="273"/>
    </location>
</feature>
<reference evidence="7 8" key="1">
    <citation type="submission" date="2018-12" db="EMBL/GenBank/DDBJ databases">
        <authorList>
            <person name="Grouzdev D.S."/>
            <person name="Krutkina M.S."/>
        </authorList>
    </citation>
    <scope>NUCLEOTIDE SEQUENCE [LARGE SCALE GENOMIC DNA]</scope>
    <source>
        <strain evidence="7 8">RmlP026</strain>
    </source>
</reference>
<name>A0A4Q2U166_9HYPH</name>
<dbReference type="PANTHER" id="PTHR35936:SF17">
    <property type="entry name" value="ARGININE-BINDING EXTRACELLULAR PROTEIN ARTP"/>
    <property type="match status" value="1"/>
</dbReference>
<comment type="subcellular location">
    <subcellularLocation>
        <location evidence="1">Cell envelope</location>
    </subcellularLocation>
</comment>
<feature type="domain" description="Solute-binding protein family 3/N-terminal" evidence="6">
    <location>
        <begin position="32"/>
        <end position="259"/>
    </location>
</feature>
<dbReference type="Proteomes" id="UP000290759">
    <property type="component" value="Unassembled WGS sequence"/>
</dbReference>
<reference evidence="7 8" key="2">
    <citation type="submission" date="2019-02" db="EMBL/GenBank/DDBJ databases">
        <title>'Lichenibacterium ramalinii' gen. nov. sp. nov., 'Lichenibacterium minor' gen. nov. sp. nov.</title>
        <authorList>
            <person name="Pankratov T."/>
        </authorList>
    </citation>
    <scope>NUCLEOTIDE SEQUENCE [LARGE SCALE GENOMIC DNA]</scope>
    <source>
        <strain evidence="7 8">RmlP026</strain>
    </source>
</reference>
<dbReference type="GO" id="GO:0030313">
    <property type="term" value="C:cell envelope"/>
    <property type="evidence" value="ECO:0007669"/>
    <property type="project" value="UniProtKB-SubCell"/>
</dbReference>